<keyword evidence="6" id="KW-1185">Reference proteome</keyword>
<dbReference type="PANTHER" id="PTHR42788:SF20">
    <property type="entry name" value="ABC TRANSPORTER ATP-BINDING PROTEIN"/>
    <property type="match status" value="1"/>
</dbReference>
<keyword evidence="3 5" id="KW-0067">ATP-binding</keyword>
<dbReference type="EMBL" id="SOAU01000001">
    <property type="protein sequence ID" value="TDT15791.1"/>
    <property type="molecule type" value="Genomic_DNA"/>
</dbReference>
<dbReference type="InterPro" id="IPR003593">
    <property type="entry name" value="AAA+_ATPase"/>
</dbReference>
<dbReference type="InterPro" id="IPR003439">
    <property type="entry name" value="ABC_transporter-like_ATP-bd"/>
</dbReference>
<evidence type="ECO:0000256" key="1">
    <source>
        <dbReference type="ARBA" id="ARBA00022448"/>
    </source>
</evidence>
<evidence type="ECO:0000256" key="3">
    <source>
        <dbReference type="ARBA" id="ARBA00022840"/>
    </source>
</evidence>
<accession>A0A4R7HXJ5</accession>
<dbReference type="GO" id="GO:0005524">
    <property type="term" value="F:ATP binding"/>
    <property type="evidence" value="ECO:0007669"/>
    <property type="project" value="UniProtKB-KW"/>
</dbReference>
<evidence type="ECO:0000256" key="2">
    <source>
        <dbReference type="ARBA" id="ARBA00022741"/>
    </source>
</evidence>
<name>A0A4R7HXJ5_9ACTN</name>
<dbReference type="RefSeq" id="WP_208293988.1">
    <property type="nucleotide sequence ID" value="NZ_SOAU01000001.1"/>
</dbReference>
<reference evidence="5 6" key="1">
    <citation type="submission" date="2019-03" db="EMBL/GenBank/DDBJ databases">
        <title>Sequencing the genomes of 1000 actinobacteria strains.</title>
        <authorList>
            <person name="Klenk H.-P."/>
        </authorList>
    </citation>
    <scope>NUCLEOTIDE SEQUENCE [LARGE SCALE GENOMIC DNA]</scope>
    <source>
        <strain evidence="5 6">DSM 18936</strain>
    </source>
</reference>
<organism evidence="5 6">
    <name type="scientific">Ilumatobacter fluminis</name>
    <dbReference type="NCBI Taxonomy" id="467091"/>
    <lineage>
        <taxon>Bacteria</taxon>
        <taxon>Bacillati</taxon>
        <taxon>Actinomycetota</taxon>
        <taxon>Acidimicrobiia</taxon>
        <taxon>Acidimicrobiales</taxon>
        <taxon>Ilumatobacteraceae</taxon>
        <taxon>Ilumatobacter</taxon>
    </lineage>
</organism>
<proteinExistence type="predicted"/>
<gene>
    <name evidence="5" type="ORF">BDK89_1369</name>
</gene>
<dbReference type="InterPro" id="IPR017871">
    <property type="entry name" value="ABC_transporter-like_CS"/>
</dbReference>
<dbReference type="InterPro" id="IPR027417">
    <property type="entry name" value="P-loop_NTPase"/>
</dbReference>
<sequence>MTTVPGIRVDSASKRFGDLEALAPVELSIDAGEIVTLIGPSGCGKTTLLRMIAGLERPTGGSITIDGSTPDAARKAKRIGFIPQSPALLPWRTVEANARLLLDLNSSANPAAPPDPIDLLERVGLGEFRQAYPHELSGGMQQRVGLVRAFALGARYLLMDEPFAALDEITRADMRHLLAELCEPTGAAVVFVTHSLAEAVFLSDRVAVMRPRPGSIVDTIDVGLPRPRRPELEDDPRFFALESSLRTTLMSGAGRE</sequence>
<dbReference type="SUPFAM" id="SSF52540">
    <property type="entry name" value="P-loop containing nucleoside triphosphate hydrolases"/>
    <property type="match status" value="1"/>
</dbReference>
<protein>
    <submittedName>
        <fullName evidence="5">NitT/TauT family transport system ATP-binding protein</fullName>
    </submittedName>
</protein>
<keyword evidence="1" id="KW-0813">Transport</keyword>
<dbReference type="PANTHER" id="PTHR42788">
    <property type="entry name" value="TAURINE IMPORT ATP-BINDING PROTEIN-RELATED"/>
    <property type="match status" value="1"/>
</dbReference>
<evidence type="ECO:0000313" key="6">
    <source>
        <dbReference type="Proteomes" id="UP000294558"/>
    </source>
</evidence>
<evidence type="ECO:0000259" key="4">
    <source>
        <dbReference type="PROSITE" id="PS50893"/>
    </source>
</evidence>
<dbReference type="PROSITE" id="PS00211">
    <property type="entry name" value="ABC_TRANSPORTER_1"/>
    <property type="match status" value="1"/>
</dbReference>
<evidence type="ECO:0000313" key="5">
    <source>
        <dbReference type="EMBL" id="TDT15791.1"/>
    </source>
</evidence>
<dbReference type="GO" id="GO:0016887">
    <property type="term" value="F:ATP hydrolysis activity"/>
    <property type="evidence" value="ECO:0007669"/>
    <property type="project" value="InterPro"/>
</dbReference>
<dbReference type="Pfam" id="PF00005">
    <property type="entry name" value="ABC_tran"/>
    <property type="match status" value="1"/>
</dbReference>
<dbReference type="InterPro" id="IPR050166">
    <property type="entry name" value="ABC_transporter_ATP-bind"/>
</dbReference>
<comment type="caution">
    <text evidence="5">The sequence shown here is derived from an EMBL/GenBank/DDBJ whole genome shotgun (WGS) entry which is preliminary data.</text>
</comment>
<dbReference type="AlphaFoldDB" id="A0A4R7HXJ5"/>
<dbReference type="PROSITE" id="PS50893">
    <property type="entry name" value="ABC_TRANSPORTER_2"/>
    <property type="match status" value="1"/>
</dbReference>
<keyword evidence="2" id="KW-0547">Nucleotide-binding</keyword>
<feature type="domain" description="ABC transporter" evidence="4">
    <location>
        <begin position="7"/>
        <end position="236"/>
    </location>
</feature>
<dbReference type="SMART" id="SM00382">
    <property type="entry name" value="AAA"/>
    <property type="match status" value="1"/>
</dbReference>
<dbReference type="Gene3D" id="3.40.50.300">
    <property type="entry name" value="P-loop containing nucleotide triphosphate hydrolases"/>
    <property type="match status" value="1"/>
</dbReference>
<dbReference type="CDD" id="cd03293">
    <property type="entry name" value="ABC_NrtD_SsuB_transporters"/>
    <property type="match status" value="1"/>
</dbReference>
<dbReference type="Proteomes" id="UP000294558">
    <property type="component" value="Unassembled WGS sequence"/>
</dbReference>